<dbReference type="GO" id="GO:0005737">
    <property type="term" value="C:cytoplasm"/>
    <property type="evidence" value="ECO:0007669"/>
    <property type="project" value="UniProtKB-SubCell"/>
</dbReference>
<dbReference type="RefSeq" id="WP_111958807.1">
    <property type="nucleotide sequence ID" value="NZ_CP036313.1"/>
</dbReference>
<keyword evidence="16" id="KW-1185">Reference proteome</keyword>
<protein>
    <recommendedName>
        <fullName evidence="11">Uridylate kinase</fullName>
        <shortName evidence="11">UK</shortName>
        <ecNumber evidence="11">2.7.4.22</ecNumber>
    </recommendedName>
    <alternativeName>
        <fullName evidence="11">Uridine monophosphate kinase</fullName>
        <shortName evidence="11">UMP kinase</shortName>
        <shortName evidence="11">UMPK</shortName>
    </alternativeName>
</protein>
<keyword evidence="9 11" id="KW-0665">Pyrimidine biosynthesis</keyword>
<dbReference type="CDD" id="cd04254">
    <property type="entry name" value="AAK_UMPK-PyrH-Ec"/>
    <property type="match status" value="1"/>
</dbReference>
<dbReference type="EC" id="2.7.4.22" evidence="11"/>
<evidence type="ECO:0000256" key="11">
    <source>
        <dbReference type="HAMAP-Rule" id="MF_01220"/>
    </source>
</evidence>
<reference evidence="14 15" key="1">
    <citation type="submission" date="2018-06" db="EMBL/GenBank/DDBJ databases">
        <title>Complete Genome Sequence of Desulfobacter hydrogenophilus (DSM3380).</title>
        <authorList>
            <person name="Marietou A."/>
            <person name="Schreiber L."/>
            <person name="Marshall I."/>
            <person name="Jorgensen B."/>
        </authorList>
    </citation>
    <scope>NUCLEOTIDE SEQUENCE [LARGE SCALE GENOMIC DNA]</scope>
    <source>
        <strain evidence="14 15">DSM 3380</strain>
    </source>
</reference>
<dbReference type="PANTHER" id="PTHR42833:SF4">
    <property type="entry name" value="URIDYLATE KINASE PUMPKIN, CHLOROPLASTIC"/>
    <property type="match status" value="1"/>
</dbReference>
<evidence type="ECO:0000256" key="6">
    <source>
        <dbReference type="ARBA" id="ARBA00022741"/>
    </source>
</evidence>
<feature type="binding site" evidence="11">
    <location>
        <position position="172"/>
    </location>
    <ligand>
        <name>ATP</name>
        <dbReference type="ChEBI" id="CHEBI:30616"/>
    </ligand>
</feature>
<feature type="binding site" evidence="11">
    <location>
        <position position="164"/>
    </location>
    <ligand>
        <name>ATP</name>
        <dbReference type="ChEBI" id="CHEBI:30616"/>
    </ligand>
</feature>
<dbReference type="AlphaFoldDB" id="A0A328FCI7"/>
<dbReference type="InterPro" id="IPR036393">
    <property type="entry name" value="AceGlu_kinase-like_sf"/>
</dbReference>
<feature type="region of interest" description="Involved in allosteric activation by GTP" evidence="11">
    <location>
        <begin position="21"/>
        <end position="26"/>
    </location>
</feature>
<dbReference type="Proteomes" id="UP000248798">
    <property type="component" value="Unassembled WGS sequence"/>
</dbReference>
<dbReference type="EMBL" id="CP036313">
    <property type="protein sequence ID" value="QBH13819.1"/>
    <property type="molecule type" value="Genomic_DNA"/>
</dbReference>
<feature type="binding site" evidence="11">
    <location>
        <position position="55"/>
    </location>
    <ligand>
        <name>UMP</name>
        <dbReference type="ChEBI" id="CHEBI:57865"/>
    </ligand>
</feature>
<dbReference type="HAMAP" id="MF_01220_B">
    <property type="entry name" value="PyrH_B"/>
    <property type="match status" value="1"/>
</dbReference>
<organism evidence="14 15">
    <name type="scientific">Desulfobacter hydrogenophilus</name>
    <dbReference type="NCBI Taxonomy" id="2291"/>
    <lineage>
        <taxon>Bacteria</taxon>
        <taxon>Pseudomonadati</taxon>
        <taxon>Thermodesulfobacteriota</taxon>
        <taxon>Desulfobacteria</taxon>
        <taxon>Desulfobacterales</taxon>
        <taxon>Desulfobacteraceae</taxon>
        <taxon>Desulfobacter</taxon>
    </lineage>
</organism>
<evidence type="ECO:0000256" key="3">
    <source>
        <dbReference type="ARBA" id="ARBA00007614"/>
    </source>
</evidence>
<evidence type="ECO:0000256" key="4">
    <source>
        <dbReference type="ARBA" id="ARBA00022490"/>
    </source>
</evidence>
<accession>A0A328FCI7</accession>
<feature type="binding site" evidence="11">
    <location>
        <begin position="136"/>
        <end position="143"/>
    </location>
    <ligand>
        <name>UMP</name>
        <dbReference type="ChEBI" id="CHEBI:57865"/>
    </ligand>
</feature>
<evidence type="ECO:0000313" key="15">
    <source>
        <dbReference type="Proteomes" id="UP000248798"/>
    </source>
</evidence>
<keyword evidence="6 11" id="KW-0547">Nucleotide-binding</keyword>
<dbReference type="OrthoDB" id="9807458at2"/>
<sequence length="244" mass="26788">MDTKPEFQRVLIKLSGEALMGNQGFGITPEMINYVAGEVAKVFHLGLEISIVVGGGNIFRGVAGSSAGMDRTSADNMGMLATVINSLALCDALEKHDIPTRVQSAIRMDRVAEPFIRRRAIRHLEKGRVVIFAAGTGNPYFTTDTAAVLRANEVRAQIIFKATQVDGVYDKDPQVHDDAVMFNKISYMQVIEKQLHVMDMTAISLAMEHDLPLQVLNLHKADNIYKAATGGEIGTRIYNKLKDV</sequence>
<dbReference type="GO" id="GO:0033862">
    <property type="term" value="F:UMP kinase activity"/>
    <property type="evidence" value="ECO:0007669"/>
    <property type="project" value="UniProtKB-EC"/>
</dbReference>
<feature type="binding site" evidence="11">
    <location>
        <position position="56"/>
    </location>
    <ligand>
        <name>ATP</name>
        <dbReference type="ChEBI" id="CHEBI:30616"/>
    </ligand>
</feature>
<evidence type="ECO:0000256" key="9">
    <source>
        <dbReference type="ARBA" id="ARBA00022975"/>
    </source>
</evidence>
<dbReference type="UniPathway" id="UPA00159">
    <property type="reaction ID" value="UER00275"/>
</dbReference>
<dbReference type="GO" id="GO:0006225">
    <property type="term" value="P:UDP biosynthetic process"/>
    <property type="evidence" value="ECO:0007669"/>
    <property type="project" value="TreeGrafter"/>
</dbReference>
<evidence type="ECO:0000256" key="5">
    <source>
        <dbReference type="ARBA" id="ARBA00022679"/>
    </source>
</evidence>
<keyword evidence="11" id="KW-0021">Allosteric enzyme</keyword>
<dbReference type="GO" id="GO:0044210">
    <property type="term" value="P:'de novo' CTP biosynthetic process"/>
    <property type="evidence" value="ECO:0007669"/>
    <property type="project" value="UniProtKB-UniRule"/>
</dbReference>
<comment type="pathway">
    <text evidence="2 11">Pyrimidine metabolism; CTP biosynthesis via de novo pathway; UDP from UMP (UMPK route): step 1/1.</text>
</comment>
<gene>
    <name evidence="11" type="primary">pyrH</name>
    <name evidence="14" type="ORF">DO021_16885</name>
    <name evidence="13" type="ORF">EYB58_13335</name>
</gene>
<feature type="binding site" evidence="11">
    <location>
        <begin position="13"/>
        <end position="16"/>
    </location>
    <ligand>
        <name>ATP</name>
        <dbReference type="ChEBI" id="CHEBI:30616"/>
    </ligand>
</feature>
<dbReference type="FunFam" id="3.40.1160.10:FF:000001">
    <property type="entry name" value="Uridylate kinase"/>
    <property type="match status" value="1"/>
</dbReference>
<evidence type="ECO:0000313" key="13">
    <source>
        <dbReference type="EMBL" id="QBH13819.1"/>
    </source>
</evidence>
<dbReference type="PIRSF" id="PIRSF005650">
    <property type="entry name" value="Uridylate_kin"/>
    <property type="match status" value="1"/>
</dbReference>
<comment type="catalytic activity">
    <reaction evidence="10 11">
        <text>UMP + ATP = UDP + ADP</text>
        <dbReference type="Rhea" id="RHEA:24400"/>
        <dbReference type="ChEBI" id="CHEBI:30616"/>
        <dbReference type="ChEBI" id="CHEBI:57865"/>
        <dbReference type="ChEBI" id="CHEBI:58223"/>
        <dbReference type="ChEBI" id="CHEBI:456216"/>
        <dbReference type="EC" id="2.7.4.22"/>
    </reaction>
</comment>
<evidence type="ECO:0000259" key="12">
    <source>
        <dbReference type="Pfam" id="PF00696"/>
    </source>
</evidence>
<feature type="binding site" evidence="11">
    <location>
        <position position="75"/>
    </location>
    <ligand>
        <name>UMP</name>
        <dbReference type="ChEBI" id="CHEBI:57865"/>
    </ligand>
</feature>
<dbReference type="NCBIfam" id="TIGR02075">
    <property type="entry name" value="pyrH_bact"/>
    <property type="match status" value="1"/>
</dbReference>
<keyword evidence="5 11" id="KW-0808">Transferase</keyword>
<feature type="binding site" evidence="11">
    <location>
        <position position="60"/>
    </location>
    <ligand>
        <name>ATP</name>
        <dbReference type="ChEBI" id="CHEBI:30616"/>
    </ligand>
</feature>
<dbReference type="SUPFAM" id="SSF53633">
    <property type="entry name" value="Carbamate kinase-like"/>
    <property type="match status" value="1"/>
</dbReference>
<keyword evidence="8 11" id="KW-0067">ATP-binding</keyword>
<evidence type="ECO:0000256" key="10">
    <source>
        <dbReference type="ARBA" id="ARBA00047767"/>
    </source>
</evidence>
<comment type="similarity">
    <text evidence="3 11">Belongs to the UMP kinase family.</text>
</comment>
<comment type="activity regulation">
    <text evidence="11">Allosterically activated by GTP. Inhibited by UTP.</text>
</comment>
<dbReference type="GO" id="GO:0005524">
    <property type="term" value="F:ATP binding"/>
    <property type="evidence" value="ECO:0007669"/>
    <property type="project" value="UniProtKB-KW"/>
</dbReference>
<dbReference type="PANTHER" id="PTHR42833">
    <property type="entry name" value="URIDYLATE KINASE"/>
    <property type="match status" value="1"/>
</dbReference>
<proteinExistence type="inferred from homology"/>
<dbReference type="InterPro" id="IPR011817">
    <property type="entry name" value="Uridylate_kinase"/>
</dbReference>
<evidence type="ECO:0000313" key="14">
    <source>
        <dbReference type="EMBL" id="RAM00833.1"/>
    </source>
</evidence>
<dbReference type="InterPro" id="IPR001048">
    <property type="entry name" value="Asp/Glu/Uridylate_kinase"/>
</dbReference>
<name>A0A328FCI7_9BACT</name>
<dbReference type="Pfam" id="PF00696">
    <property type="entry name" value="AA_kinase"/>
    <property type="match status" value="1"/>
</dbReference>
<dbReference type="Gene3D" id="3.40.1160.10">
    <property type="entry name" value="Acetylglutamate kinase-like"/>
    <property type="match status" value="1"/>
</dbReference>
<dbReference type="InterPro" id="IPR015963">
    <property type="entry name" value="Uridylate_kinase_bac"/>
</dbReference>
<feature type="binding site" evidence="11">
    <location>
        <position position="163"/>
    </location>
    <ligand>
        <name>ATP</name>
        <dbReference type="ChEBI" id="CHEBI:30616"/>
    </ligand>
</feature>
<keyword evidence="4 11" id="KW-0963">Cytoplasm</keyword>
<evidence type="ECO:0000313" key="16">
    <source>
        <dbReference type="Proteomes" id="UP000293902"/>
    </source>
</evidence>
<comment type="subunit">
    <text evidence="11">Homohexamer.</text>
</comment>
<evidence type="ECO:0000256" key="1">
    <source>
        <dbReference type="ARBA" id="ARBA00004496"/>
    </source>
</evidence>
<feature type="domain" description="Aspartate/glutamate/uridylate kinase" evidence="12">
    <location>
        <begin position="9"/>
        <end position="217"/>
    </location>
</feature>
<reference evidence="13 16" key="2">
    <citation type="submission" date="2019-02" db="EMBL/GenBank/DDBJ databases">
        <title>Complete genome sequence of Desulfobacter hydrogenophilus AcRS1.</title>
        <authorList>
            <person name="Marietou A."/>
            <person name="Lund M.B."/>
            <person name="Marshall I.P.G."/>
            <person name="Schreiber L."/>
            <person name="Jorgensen B."/>
        </authorList>
    </citation>
    <scope>NUCLEOTIDE SEQUENCE [LARGE SCALE GENOMIC DNA]</scope>
    <source>
        <strain evidence="13 16">AcRS1</strain>
    </source>
</reference>
<dbReference type="Proteomes" id="UP000293902">
    <property type="component" value="Chromosome"/>
</dbReference>
<comment type="function">
    <text evidence="11">Catalyzes the reversible phosphorylation of UMP to UDP.</text>
</comment>
<comment type="subcellular location">
    <subcellularLocation>
        <location evidence="1 11">Cytoplasm</location>
    </subcellularLocation>
</comment>
<evidence type="ECO:0000256" key="8">
    <source>
        <dbReference type="ARBA" id="ARBA00022840"/>
    </source>
</evidence>
<feature type="binding site" evidence="11">
    <location>
        <position position="169"/>
    </location>
    <ligand>
        <name>ATP</name>
        <dbReference type="ChEBI" id="CHEBI:30616"/>
    </ligand>
</feature>
<evidence type="ECO:0000256" key="2">
    <source>
        <dbReference type="ARBA" id="ARBA00004791"/>
    </source>
</evidence>
<dbReference type="EMBL" id="QLNI01000037">
    <property type="protein sequence ID" value="RAM00833.1"/>
    <property type="molecule type" value="Genomic_DNA"/>
</dbReference>
<keyword evidence="7 11" id="KW-0418">Kinase</keyword>
<evidence type="ECO:0000256" key="7">
    <source>
        <dbReference type="ARBA" id="ARBA00022777"/>
    </source>
</evidence>